<dbReference type="KEGG" id="pei:H9L10_13670"/>
<evidence type="ECO:0000313" key="2">
    <source>
        <dbReference type="Proteomes" id="UP000515976"/>
    </source>
</evidence>
<gene>
    <name evidence="1" type="ORF">H9L10_13670</name>
</gene>
<dbReference type="RefSeq" id="WP_166101375.1">
    <property type="nucleotide sequence ID" value="NZ_BMMY01000006.1"/>
</dbReference>
<evidence type="ECO:0000313" key="1">
    <source>
        <dbReference type="EMBL" id="QNN49251.1"/>
    </source>
</evidence>
<dbReference type="GO" id="GO:0016491">
    <property type="term" value="F:oxidoreductase activity"/>
    <property type="evidence" value="ECO:0007669"/>
    <property type="project" value="InterPro"/>
</dbReference>
<dbReference type="Gene3D" id="2.30.110.10">
    <property type="entry name" value="Electron Transport, Fmn-binding Protein, Chain A"/>
    <property type="match status" value="1"/>
</dbReference>
<dbReference type="EMBL" id="CP060712">
    <property type="protein sequence ID" value="QNN49251.1"/>
    <property type="molecule type" value="Genomic_DNA"/>
</dbReference>
<dbReference type="NCBIfam" id="TIGR00026">
    <property type="entry name" value="hi_GC_TIGR00026"/>
    <property type="match status" value="1"/>
</dbReference>
<accession>A0A7G9R0X6</accession>
<protein>
    <submittedName>
        <fullName evidence="1">Nitroreductase family deazaflavin-dependent oxidoreductase</fullName>
    </submittedName>
</protein>
<keyword evidence="2" id="KW-1185">Reference proteome</keyword>
<proteinExistence type="predicted"/>
<sequence length="160" mass="17705">MTATPADRSGSPRRYVRPDHGMDRRLNALVRWLTAHGVSLLGSRVLTVPGRRSGQPRSTPVNLLRLDGHGYLVSPRGHTEWVRNVRAAGGEAELRLGRRTERVVLTEVPVAERPAVLRVYLRRWGWEVGRFVEGLTPDATDAELSDAAPGFPVFRVTPAA</sequence>
<dbReference type="InterPro" id="IPR012349">
    <property type="entry name" value="Split_barrel_FMN-bd"/>
</dbReference>
<dbReference type="Proteomes" id="UP000515976">
    <property type="component" value="Chromosome"/>
</dbReference>
<reference evidence="1 2" key="1">
    <citation type="submission" date="2020-08" db="EMBL/GenBank/DDBJ databases">
        <title>Genome sequence of Phycicoccus endophyticus JCM 31784T.</title>
        <authorList>
            <person name="Hyun D.-W."/>
            <person name="Bae J.-W."/>
        </authorList>
    </citation>
    <scope>NUCLEOTIDE SEQUENCE [LARGE SCALE GENOMIC DNA]</scope>
    <source>
        <strain evidence="1 2">JCM 31784</strain>
    </source>
</reference>
<dbReference type="InterPro" id="IPR004378">
    <property type="entry name" value="F420H2_quin_Rdtase"/>
</dbReference>
<dbReference type="Pfam" id="PF04075">
    <property type="entry name" value="F420H2_quin_red"/>
    <property type="match status" value="1"/>
</dbReference>
<dbReference type="AlphaFoldDB" id="A0A7G9R0X6"/>
<name>A0A7G9R0X6_9MICO</name>
<organism evidence="1 2">
    <name type="scientific">Phycicoccus endophyticus</name>
    <dbReference type="NCBI Taxonomy" id="1690220"/>
    <lineage>
        <taxon>Bacteria</taxon>
        <taxon>Bacillati</taxon>
        <taxon>Actinomycetota</taxon>
        <taxon>Actinomycetes</taxon>
        <taxon>Micrococcales</taxon>
        <taxon>Intrasporangiaceae</taxon>
        <taxon>Phycicoccus</taxon>
    </lineage>
</organism>